<gene>
    <name evidence="2" type="ORF">GbCGDNIH9_1393</name>
</gene>
<dbReference type="NCBIfam" id="NF002769">
    <property type="entry name" value="PRK02853.1"/>
    <property type="match status" value="1"/>
</dbReference>
<proteinExistence type="inferred from homology"/>
<name>A0AAC9KEJ9_9PROT</name>
<dbReference type="AlphaFoldDB" id="A0AAC9KEJ9"/>
<evidence type="ECO:0000313" key="3">
    <source>
        <dbReference type="Proteomes" id="UP000182373"/>
    </source>
</evidence>
<accession>A0AAC9KEJ9</accession>
<dbReference type="InterPro" id="IPR008321">
    <property type="entry name" value="UCP032146"/>
</dbReference>
<evidence type="ECO:0000313" key="2">
    <source>
        <dbReference type="EMBL" id="APH54690.1"/>
    </source>
</evidence>
<organism evidence="2 3">
    <name type="scientific">Granulibacter bethesdensis</name>
    <dbReference type="NCBI Taxonomy" id="364410"/>
    <lineage>
        <taxon>Bacteria</taxon>
        <taxon>Pseudomonadati</taxon>
        <taxon>Pseudomonadota</taxon>
        <taxon>Alphaproteobacteria</taxon>
        <taxon>Acetobacterales</taxon>
        <taxon>Acetobacteraceae</taxon>
        <taxon>Granulibacter</taxon>
    </lineage>
</organism>
<dbReference type="Proteomes" id="UP000182373">
    <property type="component" value="Chromosome"/>
</dbReference>
<dbReference type="Pfam" id="PF06793">
    <property type="entry name" value="UPF0262"/>
    <property type="match status" value="1"/>
</dbReference>
<dbReference type="EMBL" id="CP018191">
    <property type="protein sequence ID" value="APH54690.1"/>
    <property type="molecule type" value="Genomic_DNA"/>
</dbReference>
<comment type="similarity">
    <text evidence="1">Belongs to the UPF0262 family.</text>
</comment>
<dbReference type="RefSeq" id="WP_072572679.1">
    <property type="nucleotide sequence ID" value="NZ_CP018191.1"/>
</dbReference>
<dbReference type="HAMAP" id="MF_00678">
    <property type="entry name" value="UPF0262"/>
    <property type="match status" value="1"/>
</dbReference>
<evidence type="ECO:0000256" key="1">
    <source>
        <dbReference type="HAMAP-Rule" id="MF_00678"/>
    </source>
</evidence>
<reference evidence="3" key="1">
    <citation type="submission" date="2016-11" db="EMBL/GenBank/DDBJ databases">
        <title>Comparative genomic and phenotypic analysis of Granulibacter bethesdensis clinical isolates from patients with chronic granulomatous disease.</title>
        <authorList>
            <person name="Zarember K.A."/>
            <person name="Porcella S.F."/>
            <person name="Chu J."/>
            <person name="Ding L."/>
            <person name="Dahlstrom E."/>
            <person name="Barbian K."/>
            <person name="Martens C."/>
            <person name="Sykora L."/>
            <person name="Kramer S."/>
            <person name="Pettinato A.M."/>
            <person name="Hong H."/>
            <person name="Wald G."/>
            <person name="Berg L.J."/>
            <person name="Rogge L.S."/>
            <person name="Greenberg D.E."/>
            <person name="Falcone E.L."/>
            <person name="Neves J.F."/>
            <person name="Simoes M.J."/>
            <person name="Casal M."/>
            <person name="Rodriguez-Lopez F.C."/>
            <person name="Zelazny A."/>
            <person name="Gallin J.I."/>
            <person name="Holland S.M."/>
        </authorList>
    </citation>
    <scope>NUCLEOTIDE SEQUENCE [LARGE SCALE GENOMIC DNA]</scope>
    <source>
        <strain evidence="3">NIH9.1</strain>
    </source>
</reference>
<sequence>MSAKPEDTQPTQAASKRLLKVILEGEALTRLSPLQEMDRAQAVADLEAENVFSLERPLPGMAPVSEQGPYMLHLSIQEGRLIFDIRRQDDTFLTVLALALGPFRRLIKDYHLLVDSYAKAVQEAREARIQAIDMGRRGLHNEGAELMRHRLNGKVSIDFETARRLFTLVCVLHQRI</sequence>
<protein>
    <recommendedName>
        <fullName evidence="1">UPF0262 protein GbCGDNIH9_1393</fullName>
    </recommendedName>
</protein>